<evidence type="ECO:0000313" key="2">
    <source>
        <dbReference type="Proteomes" id="UP001378592"/>
    </source>
</evidence>
<accession>A0AAN9Z117</accession>
<proteinExistence type="predicted"/>
<sequence length="112" mass="13244">MAEKKDQAAVGVEPGAPTCPPRRWCEWRREHPGNEAQGAHGGPAHVHHWHHWQHWQRLPGDQTEGPPRDWQQWHERRWHGHCPWRSGRPSAAAGPRVPLDDSRWMEDYFSWF</sequence>
<gene>
    <name evidence="1" type="ORF">R5R35_010297</name>
</gene>
<organism evidence="1 2">
    <name type="scientific">Gryllus longicercus</name>
    <dbReference type="NCBI Taxonomy" id="2509291"/>
    <lineage>
        <taxon>Eukaryota</taxon>
        <taxon>Metazoa</taxon>
        <taxon>Ecdysozoa</taxon>
        <taxon>Arthropoda</taxon>
        <taxon>Hexapoda</taxon>
        <taxon>Insecta</taxon>
        <taxon>Pterygota</taxon>
        <taxon>Neoptera</taxon>
        <taxon>Polyneoptera</taxon>
        <taxon>Orthoptera</taxon>
        <taxon>Ensifera</taxon>
        <taxon>Gryllidea</taxon>
        <taxon>Grylloidea</taxon>
        <taxon>Gryllidae</taxon>
        <taxon>Gryllinae</taxon>
        <taxon>Gryllus</taxon>
    </lineage>
</organism>
<dbReference type="AlphaFoldDB" id="A0AAN9Z117"/>
<reference evidence="1 2" key="1">
    <citation type="submission" date="2024-03" db="EMBL/GenBank/DDBJ databases">
        <title>The genome assembly and annotation of the cricket Gryllus longicercus Weissman &amp; Gray.</title>
        <authorList>
            <person name="Szrajer S."/>
            <person name="Gray D."/>
            <person name="Ylla G."/>
        </authorList>
    </citation>
    <scope>NUCLEOTIDE SEQUENCE [LARGE SCALE GENOMIC DNA]</scope>
    <source>
        <strain evidence="1">DAG 2021-001</strain>
        <tissue evidence="1">Whole body minus gut</tissue>
    </source>
</reference>
<comment type="caution">
    <text evidence="1">The sequence shown here is derived from an EMBL/GenBank/DDBJ whole genome shotgun (WGS) entry which is preliminary data.</text>
</comment>
<dbReference type="Proteomes" id="UP001378592">
    <property type="component" value="Unassembled WGS sequence"/>
</dbReference>
<dbReference type="EMBL" id="JAZDUA010000348">
    <property type="protein sequence ID" value="KAK7794095.1"/>
    <property type="molecule type" value="Genomic_DNA"/>
</dbReference>
<name>A0AAN9Z117_9ORTH</name>
<protein>
    <submittedName>
        <fullName evidence="1">Uncharacterized protein</fullName>
    </submittedName>
</protein>
<evidence type="ECO:0000313" key="1">
    <source>
        <dbReference type="EMBL" id="KAK7794095.1"/>
    </source>
</evidence>
<keyword evidence="2" id="KW-1185">Reference proteome</keyword>